<dbReference type="AlphaFoldDB" id="A0AAV3Y6R6"/>
<dbReference type="Proteomes" id="UP000735302">
    <property type="component" value="Unassembled WGS sequence"/>
</dbReference>
<name>A0AAV3Y6R6_9GAST</name>
<comment type="caution">
    <text evidence="1">The sequence shown here is derived from an EMBL/GenBank/DDBJ whole genome shotgun (WGS) entry which is preliminary data.</text>
</comment>
<accession>A0AAV3Y6R6</accession>
<proteinExistence type="predicted"/>
<protein>
    <submittedName>
        <fullName evidence="1">Uncharacterized protein</fullName>
    </submittedName>
</protein>
<evidence type="ECO:0000313" key="1">
    <source>
        <dbReference type="EMBL" id="GFN77796.1"/>
    </source>
</evidence>
<dbReference type="EMBL" id="BLXT01000501">
    <property type="protein sequence ID" value="GFN77796.1"/>
    <property type="molecule type" value="Genomic_DNA"/>
</dbReference>
<sequence>MLIHKTDSKRDLSDFRKQLSGANVDNGQTEKTHYTDFLHGMRSDTWLHYESAPLSELYKISALKHKSDALCVKSNRNQMPSV</sequence>
<evidence type="ECO:0000313" key="2">
    <source>
        <dbReference type="Proteomes" id="UP000735302"/>
    </source>
</evidence>
<organism evidence="1 2">
    <name type="scientific">Plakobranchus ocellatus</name>
    <dbReference type="NCBI Taxonomy" id="259542"/>
    <lineage>
        <taxon>Eukaryota</taxon>
        <taxon>Metazoa</taxon>
        <taxon>Spiralia</taxon>
        <taxon>Lophotrochozoa</taxon>
        <taxon>Mollusca</taxon>
        <taxon>Gastropoda</taxon>
        <taxon>Heterobranchia</taxon>
        <taxon>Euthyneura</taxon>
        <taxon>Panpulmonata</taxon>
        <taxon>Sacoglossa</taxon>
        <taxon>Placobranchoidea</taxon>
        <taxon>Plakobranchidae</taxon>
        <taxon>Plakobranchus</taxon>
    </lineage>
</organism>
<reference evidence="1 2" key="1">
    <citation type="journal article" date="2021" name="Elife">
        <title>Chloroplast acquisition without the gene transfer in kleptoplastic sea slugs, Plakobranchus ocellatus.</title>
        <authorList>
            <person name="Maeda T."/>
            <person name="Takahashi S."/>
            <person name="Yoshida T."/>
            <person name="Shimamura S."/>
            <person name="Takaki Y."/>
            <person name="Nagai Y."/>
            <person name="Toyoda A."/>
            <person name="Suzuki Y."/>
            <person name="Arimoto A."/>
            <person name="Ishii H."/>
            <person name="Satoh N."/>
            <person name="Nishiyama T."/>
            <person name="Hasebe M."/>
            <person name="Maruyama T."/>
            <person name="Minagawa J."/>
            <person name="Obokata J."/>
            <person name="Shigenobu S."/>
        </authorList>
    </citation>
    <scope>NUCLEOTIDE SEQUENCE [LARGE SCALE GENOMIC DNA]</scope>
</reference>
<gene>
    <name evidence="1" type="ORF">PoB_000430200</name>
</gene>
<keyword evidence="2" id="KW-1185">Reference proteome</keyword>